<evidence type="ECO:0000259" key="4">
    <source>
        <dbReference type="Pfam" id="PF13505"/>
    </source>
</evidence>
<evidence type="ECO:0000313" key="6">
    <source>
        <dbReference type="Proteomes" id="UP000240572"/>
    </source>
</evidence>
<evidence type="ECO:0000313" key="5">
    <source>
        <dbReference type="EMBL" id="PSK89307.1"/>
    </source>
</evidence>
<dbReference type="Proteomes" id="UP000240572">
    <property type="component" value="Unassembled WGS sequence"/>
</dbReference>
<proteinExistence type="predicted"/>
<gene>
    <name evidence="5" type="ORF">B0I18_112108</name>
</gene>
<sequence length="227" mass="24729">MKKLILSALMIGGAAMAAHAQPNSVLVFGDLGIHSTKDANDNKTRSFNINPGIGYQFNRNWTLGLAGGFGTARSRQVNQKEWNFTNTYNAGVFVRHTLPVGKIFAFFTQLEAGYKGMSIGNTGVNTTTNANGFYAKLTPAVAVYVFDGFALNFGFGGIEYNTMKMSGASKASSAFDLTWGSQFNIGVSKNFSCGHMRKHHRGHGPQINHGSRMDKHEIEEDSKESED</sequence>
<dbReference type="AlphaFoldDB" id="A0A2P8CWJ1"/>
<dbReference type="EMBL" id="PYGD01000012">
    <property type="protein sequence ID" value="PSK89307.1"/>
    <property type="molecule type" value="Genomic_DNA"/>
</dbReference>
<evidence type="ECO:0000256" key="3">
    <source>
        <dbReference type="SAM" id="SignalP"/>
    </source>
</evidence>
<accession>A0A2P8CWJ1</accession>
<keyword evidence="6" id="KW-1185">Reference proteome</keyword>
<evidence type="ECO:0000256" key="2">
    <source>
        <dbReference type="SAM" id="MobiDB-lite"/>
    </source>
</evidence>
<dbReference type="InterPro" id="IPR027385">
    <property type="entry name" value="Beta-barrel_OMP"/>
</dbReference>
<reference evidence="5 6" key="1">
    <citation type="submission" date="2018-03" db="EMBL/GenBank/DDBJ databases">
        <title>Genomic Encyclopedia of Type Strains, Phase III (KMG-III): the genomes of soil and plant-associated and newly described type strains.</title>
        <authorList>
            <person name="Whitman W."/>
        </authorList>
    </citation>
    <scope>NUCLEOTIDE SEQUENCE [LARGE SCALE GENOMIC DNA]</scope>
    <source>
        <strain evidence="5 6">CGMCC 1.12700</strain>
    </source>
</reference>
<keyword evidence="1 3" id="KW-0732">Signal</keyword>
<feature type="signal peptide" evidence="3">
    <location>
        <begin position="1"/>
        <end position="20"/>
    </location>
</feature>
<feature type="region of interest" description="Disordered" evidence="2">
    <location>
        <begin position="197"/>
        <end position="227"/>
    </location>
</feature>
<organism evidence="5 6">
    <name type="scientific">Taibaiella chishuiensis</name>
    <dbReference type="NCBI Taxonomy" id="1434707"/>
    <lineage>
        <taxon>Bacteria</taxon>
        <taxon>Pseudomonadati</taxon>
        <taxon>Bacteroidota</taxon>
        <taxon>Chitinophagia</taxon>
        <taxon>Chitinophagales</taxon>
        <taxon>Chitinophagaceae</taxon>
        <taxon>Taibaiella</taxon>
    </lineage>
</organism>
<comment type="caution">
    <text evidence="5">The sequence shown here is derived from an EMBL/GenBank/DDBJ whole genome shotgun (WGS) entry which is preliminary data.</text>
</comment>
<protein>
    <submittedName>
        <fullName evidence="5">Outer membrane protein with beta-barrel domain</fullName>
    </submittedName>
</protein>
<dbReference type="Pfam" id="PF13505">
    <property type="entry name" value="OMP_b-brl"/>
    <property type="match status" value="1"/>
</dbReference>
<dbReference type="OrthoDB" id="952167at2"/>
<evidence type="ECO:0000256" key="1">
    <source>
        <dbReference type="ARBA" id="ARBA00022729"/>
    </source>
</evidence>
<feature type="domain" description="Outer membrane protein beta-barrel" evidence="4">
    <location>
        <begin position="7"/>
        <end position="191"/>
    </location>
</feature>
<name>A0A2P8CWJ1_9BACT</name>
<feature type="chain" id="PRO_5015153300" evidence="3">
    <location>
        <begin position="21"/>
        <end position="227"/>
    </location>
</feature>
<dbReference type="RefSeq" id="WP_106524958.1">
    <property type="nucleotide sequence ID" value="NZ_PYGD01000012.1"/>
</dbReference>